<dbReference type="InterPro" id="IPR016181">
    <property type="entry name" value="Acyl_CoA_acyltransferase"/>
</dbReference>
<gene>
    <name evidence="3" type="ORF">CHCC16736_0588</name>
    <name evidence="2" type="ORF">I6G80_18625</name>
</gene>
<evidence type="ECO:0000313" key="2">
    <source>
        <dbReference type="EMBL" id="QPR71819.1"/>
    </source>
</evidence>
<evidence type="ECO:0000313" key="5">
    <source>
        <dbReference type="Proteomes" id="UP000595038"/>
    </source>
</evidence>
<dbReference type="Proteomes" id="UP000595038">
    <property type="component" value="Chromosome"/>
</dbReference>
<dbReference type="EMBL" id="NILC01000030">
    <property type="protein sequence ID" value="TWL22125.1"/>
    <property type="molecule type" value="Genomic_DNA"/>
</dbReference>
<proteinExistence type="predicted"/>
<feature type="domain" description="N-acetyltransferase" evidence="1">
    <location>
        <begin position="18"/>
        <end position="219"/>
    </location>
</feature>
<reference evidence="2 5" key="2">
    <citation type="submission" date="2020-12" db="EMBL/GenBank/DDBJ databases">
        <title>FDA dAtabase for Regulatory Grade micrObial Sequences (FDA-ARGOS): Supporting development and validation of Infectious Disease Dx tests.</title>
        <authorList>
            <person name="Nelson B."/>
            <person name="Plummer A."/>
            <person name="Tallon L."/>
            <person name="Sadzewicz L."/>
            <person name="Zhao X."/>
            <person name="Boylan J."/>
            <person name="Ott S."/>
            <person name="Bowen H."/>
            <person name="Vavikolanu K."/>
            <person name="Mehta A."/>
            <person name="Aluvathingal J."/>
            <person name="Nadendla S."/>
            <person name="Myers T."/>
            <person name="Yan Y."/>
            <person name="Sichtig H."/>
        </authorList>
    </citation>
    <scope>NUCLEOTIDE SEQUENCE [LARGE SCALE GENOMIC DNA]</scope>
    <source>
        <strain evidence="2 5">FDAARGOS_923</strain>
    </source>
</reference>
<dbReference type="Gene3D" id="3.40.630.30">
    <property type="match status" value="1"/>
</dbReference>
<dbReference type="GeneID" id="92861801"/>
<dbReference type="Proteomes" id="UP000435910">
    <property type="component" value="Unassembled WGS sequence"/>
</dbReference>
<dbReference type="CDD" id="cd04301">
    <property type="entry name" value="NAT_SF"/>
    <property type="match status" value="1"/>
</dbReference>
<dbReference type="OMA" id="GVLMEWK"/>
<name>A0A1Y0YMZ4_BACLI</name>
<evidence type="ECO:0000313" key="3">
    <source>
        <dbReference type="EMBL" id="TWL22125.1"/>
    </source>
</evidence>
<dbReference type="Pfam" id="PF00583">
    <property type="entry name" value="Acetyltransf_1"/>
    <property type="match status" value="1"/>
</dbReference>
<dbReference type="RefSeq" id="WP_003181256.1">
    <property type="nucleotide sequence ID" value="NZ_BEXU01000022.1"/>
</dbReference>
<dbReference type="EMBL" id="CP065647">
    <property type="protein sequence ID" value="QPR71819.1"/>
    <property type="molecule type" value="Genomic_DNA"/>
</dbReference>
<dbReference type="GO" id="GO:0016747">
    <property type="term" value="F:acyltransferase activity, transferring groups other than amino-acyl groups"/>
    <property type="evidence" value="ECO:0007669"/>
    <property type="project" value="InterPro"/>
</dbReference>
<protein>
    <submittedName>
        <fullName evidence="2">GNAT family N-acetyltransferase</fullName>
    </submittedName>
</protein>
<dbReference type="AlphaFoldDB" id="A0A1Y0YMZ4"/>
<dbReference type="InterPro" id="IPR000182">
    <property type="entry name" value="GNAT_dom"/>
</dbReference>
<evidence type="ECO:0000259" key="1">
    <source>
        <dbReference type="PROSITE" id="PS51186"/>
    </source>
</evidence>
<dbReference type="PROSITE" id="PS51186">
    <property type="entry name" value="GNAT"/>
    <property type="match status" value="1"/>
</dbReference>
<organism evidence="3 4">
    <name type="scientific">Bacillus licheniformis</name>
    <dbReference type="NCBI Taxonomy" id="1402"/>
    <lineage>
        <taxon>Bacteria</taxon>
        <taxon>Bacillati</taxon>
        <taxon>Bacillota</taxon>
        <taxon>Bacilli</taxon>
        <taxon>Bacillales</taxon>
        <taxon>Bacillaceae</taxon>
        <taxon>Bacillus</taxon>
    </lineage>
</organism>
<evidence type="ECO:0000313" key="4">
    <source>
        <dbReference type="Proteomes" id="UP000435910"/>
    </source>
</evidence>
<dbReference type="SUPFAM" id="SSF55729">
    <property type="entry name" value="Acyl-CoA N-acyltransferases (Nat)"/>
    <property type="match status" value="1"/>
</dbReference>
<sequence>MAIYKQFYVDNGTSYQQVDIRNYSKKDIPGLIALQRECFPPPFPEDLLWNEEQLHSHIERFPDGALCAVSEGRIIGSMTALMADFDPHHPHHSWDEVTDNGYIGTHQNDGNSLYVVDISVSPDYRKLGIGMRLMQSMYELTVFKGLKRLIGGGRIPHYHKSAEEMTPEQYVQAVLDGEKRDPVLSFLLHCGRSPVCVIPGYIEDEESLDYAVLMEWKNPFLT</sequence>
<reference evidence="3 4" key="1">
    <citation type="submission" date="2019-06" db="EMBL/GenBank/DDBJ databases">
        <title>Genome sequence analysis of &gt;100 Bacillus licheniformis strains suggests intrinsic resistance to this species.</title>
        <authorList>
            <person name="Wels M."/>
            <person name="Siezen R.J."/>
            <person name="Johansen E."/>
            <person name="Stuer-Lauridsen B."/>
            <person name="Bjerre K."/>
            <person name="Nielsen B.K.K."/>
        </authorList>
    </citation>
    <scope>NUCLEOTIDE SEQUENCE [LARGE SCALE GENOMIC DNA]</scope>
    <source>
        <strain evidence="3 4">BAC-16736</strain>
    </source>
</reference>
<accession>A0A1Y0YMZ4</accession>